<protein>
    <submittedName>
        <fullName evidence="2">Uncharacterized protein</fullName>
    </submittedName>
</protein>
<organism evidence="2 3">
    <name type="scientific">Stylosanthes scabra</name>
    <dbReference type="NCBI Taxonomy" id="79078"/>
    <lineage>
        <taxon>Eukaryota</taxon>
        <taxon>Viridiplantae</taxon>
        <taxon>Streptophyta</taxon>
        <taxon>Embryophyta</taxon>
        <taxon>Tracheophyta</taxon>
        <taxon>Spermatophyta</taxon>
        <taxon>Magnoliopsida</taxon>
        <taxon>eudicotyledons</taxon>
        <taxon>Gunneridae</taxon>
        <taxon>Pentapetalae</taxon>
        <taxon>rosids</taxon>
        <taxon>fabids</taxon>
        <taxon>Fabales</taxon>
        <taxon>Fabaceae</taxon>
        <taxon>Papilionoideae</taxon>
        <taxon>50 kb inversion clade</taxon>
        <taxon>dalbergioids sensu lato</taxon>
        <taxon>Dalbergieae</taxon>
        <taxon>Pterocarpus clade</taxon>
        <taxon>Stylosanthes</taxon>
    </lineage>
</organism>
<evidence type="ECO:0000313" key="2">
    <source>
        <dbReference type="EMBL" id="MED6139908.1"/>
    </source>
</evidence>
<sequence length="215" mass="24562">MANIISKLHLSKPPLAFPNIIARLLEDSGVDYHALDSGDKIPKGRPITAEVMENIRQPQRHSPPPHQTPQPHQFHEQSFPPSPQYQSQHQEEGEQPAFEATFEAAYEPQSYGWGQLQEDMANMKQVQMEFYENSRANDMYTHWGLQQCIPNYGPTNLEDIPQIPHKIRDNFIFGKPWHEGLIRPTQPGESSTPPPQQALPEANAPRRENLDSDDE</sequence>
<reference evidence="2 3" key="1">
    <citation type="journal article" date="2023" name="Plants (Basel)">
        <title>Bridging the Gap: Combining Genomics and Transcriptomics Approaches to Understand Stylosanthes scabra, an Orphan Legume from the Brazilian Caatinga.</title>
        <authorList>
            <person name="Ferreira-Neto J.R.C."/>
            <person name="da Silva M.D."/>
            <person name="Binneck E."/>
            <person name="de Melo N.F."/>
            <person name="da Silva R.H."/>
            <person name="de Melo A.L.T.M."/>
            <person name="Pandolfi V."/>
            <person name="Bustamante F.O."/>
            <person name="Brasileiro-Vidal A.C."/>
            <person name="Benko-Iseppon A.M."/>
        </authorList>
    </citation>
    <scope>NUCLEOTIDE SEQUENCE [LARGE SCALE GENOMIC DNA]</scope>
    <source>
        <tissue evidence="2">Leaves</tissue>
    </source>
</reference>
<accession>A0ABU6SVY4</accession>
<name>A0ABU6SVY4_9FABA</name>
<gene>
    <name evidence="2" type="ORF">PIB30_088362</name>
</gene>
<dbReference type="Proteomes" id="UP001341840">
    <property type="component" value="Unassembled WGS sequence"/>
</dbReference>
<keyword evidence="3" id="KW-1185">Reference proteome</keyword>
<feature type="compositionally biased region" description="Low complexity" evidence="1">
    <location>
        <begin position="69"/>
        <end position="88"/>
    </location>
</feature>
<feature type="region of interest" description="Disordered" evidence="1">
    <location>
        <begin position="58"/>
        <end position="95"/>
    </location>
</feature>
<evidence type="ECO:0000313" key="3">
    <source>
        <dbReference type="Proteomes" id="UP001341840"/>
    </source>
</evidence>
<evidence type="ECO:0000256" key="1">
    <source>
        <dbReference type="SAM" id="MobiDB-lite"/>
    </source>
</evidence>
<feature type="region of interest" description="Disordered" evidence="1">
    <location>
        <begin position="178"/>
        <end position="215"/>
    </location>
</feature>
<feature type="compositionally biased region" description="Basic and acidic residues" evidence="1">
    <location>
        <begin position="204"/>
        <end position="215"/>
    </location>
</feature>
<dbReference type="EMBL" id="JASCZI010062014">
    <property type="protein sequence ID" value="MED6139908.1"/>
    <property type="molecule type" value="Genomic_DNA"/>
</dbReference>
<comment type="caution">
    <text evidence="2">The sequence shown here is derived from an EMBL/GenBank/DDBJ whole genome shotgun (WGS) entry which is preliminary data.</text>
</comment>
<proteinExistence type="predicted"/>